<reference evidence="4" key="1">
    <citation type="submission" date="2023-03" db="EMBL/GenBank/DDBJ databases">
        <title>Mating type loci evolution in Malassezia.</title>
        <authorList>
            <person name="Coelho M.A."/>
        </authorList>
    </citation>
    <scope>NUCLEOTIDE SEQUENCE</scope>
    <source>
        <strain evidence="4">CBS 11721</strain>
    </source>
</reference>
<dbReference type="Proteomes" id="UP001219933">
    <property type="component" value="Chromosome 1"/>
</dbReference>
<keyword evidence="3" id="KW-0539">Nucleus</keyword>
<comment type="subcellular location">
    <subcellularLocation>
        <location evidence="1">Nucleus</location>
    </subcellularLocation>
</comment>
<dbReference type="GO" id="GO:0031981">
    <property type="term" value="C:nuclear lumen"/>
    <property type="evidence" value="ECO:0007669"/>
    <property type="project" value="UniProtKB-ARBA"/>
</dbReference>
<dbReference type="InterPro" id="IPR012340">
    <property type="entry name" value="NA-bd_OB-fold"/>
</dbReference>
<name>A0AAF0ERG7_9BASI</name>
<comment type="similarity">
    <text evidence="2">Belongs to the replication factor A protein 3 family.</text>
</comment>
<dbReference type="Gene3D" id="2.40.50.140">
    <property type="entry name" value="Nucleic acid-binding proteins"/>
    <property type="match status" value="1"/>
</dbReference>
<evidence type="ECO:0008006" key="6">
    <source>
        <dbReference type="Google" id="ProtNLM"/>
    </source>
</evidence>
<dbReference type="InterPro" id="IPR013970">
    <property type="entry name" value="Rfa2"/>
</dbReference>
<evidence type="ECO:0000256" key="1">
    <source>
        <dbReference type="ARBA" id="ARBA00004123"/>
    </source>
</evidence>
<keyword evidence="5" id="KW-1185">Reference proteome</keyword>
<dbReference type="GO" id="GO:0006310">
    <property type="term" value="P:DNA recombination"/>
    <property type="evidence" value="ECO:0007669"/>
    <property type="project" value="InterPro"/>
</dbReference>
<sequence length="84" mass="9029">MSSALPLVTSAQLPSRAGQEVRIIGKVQKDENPSSEYVEVIGRVSRTGDSITQHAVLPLGDNLDLTLVDKLVKLAPQFPSLFGE</sequence>
<organism evidence="4 5">
    <name type="scientific">Malassezia cuniculi</name>
    <dbReference type="NCBI Taxonomy" id="948313"/>
    <lineage>
        <taxon>Eukaryota</taxon>
        <taxon>Fungi</taxon>
        <taxon>Dikarya</taxon>
        <taxon>Basidiomycota</taxon>
        <taxon>Ustilaginomycotina</taxon>
        <taxon>Malasseziomycetes</taxon>
        <taxon>Malasseziales</taxon>
        <taxon>Malasseziaceae</taxon>
        <taxon>Malassezia</taxon>
    </lineage>
</organism>
<evidence type="ECO:0000313" key="5">
    <source>
        <dbReference type="Proteomes" id="UP001219933"/>
    </source>
</evidence>
<gene>
    <name evidence="4" type="ORF">MCUN1_000587</name>
</gene>
<proteinExistence type="inferred from homology"/>
<dbReference type="GO" id="GO:0003677">
    <property type="term" value="F:DNA binding"/>
    <property type="evidence" value="ECO:0007669"/>
    <property type="project" value="InterPro"/>
</dbReference>
<evidence type="ECO:0000256" key="2">
    <source>
        <dbReference type="ARBA" id="ARBA00009761"/>
    </source>
</evidence>
<dbReference type="GO" id="GO:0006260">
    <property type="term" value="P:DNA replication"/>
    <property type="evidence" value="ECO:0007669"/>
    <property type="project" value="InterPro"/>
</dbReference>
<protein>
    <recommendedName>
        <fullName evidence="6">Replication factor A protein 3</fullName>
    </recommendedName>
</protein>
<dbReference type="Pfam" id="PF08661">
    <property type="entry name" value="Rep_fac-A_3"/>
    <property type="match status" value="1"/>
</dbReference>
<dbReference type="AlphaFoldDB" id="A0AAF0ERG7"/>
<evidence type="ECO:0000313" key="4">
    <source>
        <dbReference type="EMBL" id="WFD33770.1"/>
    </source>
</evidence>
<evidence type="ECO:0000256" key="3">
    <source>
        <dbReference type="ARBA" id="ARBA00023242"/>
    </source>
</evidence>
<accession>A0AAF0ERG7</accession>
<dbReference type="SUPFAM" id="SSF50249">
    <property type="entry name" value="Nucleic acid-binding proteins"/>
    <property type="match status" value="1"/>
</dbReference>
<dbReference type="EMBL" id="CP119877">
    <property type="protein sequence ID" value="WFD33770.1"/>
    <property type="molecule type" value="Genomic_DNA"/>
</dbReference>
<dbReference type="GO" id="GO:0006281">
    <property type="term" value="P:DNA repair"/>
    <property type="evidence" value="ECO:0007669"/>
    <property type="project" value="InterPro"/>
</dbReference>